<dbReference type="AlphaFoldDB" id="A0A410NZD2"/>
<feature type="domain" description="N-acetyltransferase ESCO zinc-finger" evidence="1">
    <location>
        <begin position="206"/>
        <end position="232"/>
    </location>
</feature>
<gene>
    <name evidence="2" type="ORF">EQG53_13310</name>
</gene>
<dbReference type="InterPro" id="IPR028005">
    <property type="entry name" value="AcTrfase_ESCO_Znf_dom"/>
</dbReference>
<name>A0A410NZD2_BREDI</name>
<sequence>MALQVSPDVLVAIWQALNAPVPKPSKLETTWAKLAASGWITDIGFEDALLMLDRRLDAFGLKPEALAGILDLSFRAVFARPASRFDDPTGYYSLSAPDVGAVLILLERLGFAVDPEPLCARLRPELSKASHLTWQEIDVLFHEKSAQRTAPLTLSTETHDWRGMNTKRLKTPEGYRIEYVCGDDGSPLWLTAKSPRYRPRPEPKLTTCTLCGMSYVKGLPSDDREHRSTHRRRLAVIEPKPNRQFRDAMDKDALRAPWVDERSAKWKRDLVYRRAFAFKRELGYDFVQWSLDATHDPEAVGFLFSDDNGRVVGASVFRPQEGEMRPWRLAWIWIAPGHRRAGHLDRHWEQFRQRFGEFDIEPPVSTAMQAFLRKRGLAHLLLASALPEGTG</sequence>
<dbReference type="InterPro" id="IPR016181">
    <property type="entry name" value="Acyl_CoA_acyltransferase"/>
</dbReference>
<dbReference type="Proteomes" id="UP000287388">
    <property type="component" value="Chromosome"/>
</dbReference>
<evidence type="ECO:0000313" key="2">
    <source>
        <dbReference type="EMBL" id="QAT15246.1"/>
    </source>
</evidence>
<dbReference type="CDD" id="cd04301">
    <property type="entry name" value="NAT_SF"/>
    <property type="match status" value="1"/>
</dbReference>
<organism evidence="2 3">
    <name type="scientific">Brevundimonas diminuta</name>
    <name type="common">Pseudomonas diminuta</name>
    <dbReference type="NCBI Taxonomy" id="293"/>
    <lineage>
        <taxon>Bacteria</taxon>
        <taxon>Pseudomonadati</taxon>
        <taxon>Pseudomonadota</taxon>
        <taxon>Alphaproteobacteria</taxon>
        <taxon>Caulobacterales</taxon>
        <taxon>Caulobacteraceae</taxon>
        <taxon>Brevundimonas</taxon>
    </lineage>
</organism>
<protein>
    <recommendedName>
        <fullName evidence="1">N-acetyltransferase ESCO zinc-finger domain-containing protein</fullName>
    </recommendedName>
</protein>
<reference evidence="2 3" key="1">
    <citation type="submission" date="2019-01" db="EMBL/GenBank/DDBJ databases">
        <title>Brevundimonas diminuta Genome sequencing and assembly.</title>
        <authorList>
            <person name="Chen H."/>
        </authorList>
    </citation>
    <scope>NUCLEOTIDE SEQUENCE [LARGE SCALE GENOMIC DNA]</scope>
    <source>
        <strain evidence="3">ATCC(B) 19146</strain>
    </source>
</reference>
<accession>A0A410NZD2</accession>
<evidence type="ECO:0000313" key="3">
    <source>
        <dbReference type="Proteomes" id="UP000287388"/>
    </source>
</evidence>
<dbReference type="EMBL" id="CP035093">
    <property type="protein sequence ID" value="QAT15246.1"/>
    <property type="molecule type" value="Genomic_DNA"/>
</dbReference>
<dbReference type="SUPFAM" id="SSF55729">
    <property type="entry name" value="Acyl-CoA N-acyltransferases (Nat)"/>
    <property type="match status" value="1"/>
</dbReference>
<evidence type="ECO:0000259" key="1">
    <source>
        <dbReference type="Pfam" id="PF13878"/>
    </source>
</evidence>
<dbReference type="Pfam" id="PF13878">
    <property type="entry name" value="zf-C2H2_3"/>
    <property type="match status" value="1"/>
</dbReference>
<dbReference type="KEGG" id="bdm:EQG53_13310"/>
<proteinExistence type="predicted"/>